<evidence type="ECO:0000256" key="3">
    <source>
        <dbReference type="SAM" id="MobiDB-lite"/>
    </source>
</evidence>
<proteinExistence type="predicted"/>
<evidence type="ECO:0000256" key="2">
    <source>
        <dbReference type="ARBA" id="ARBA00023163"/>
    </source>
</evidence>
<feature type="compositionally biased region" description="Low complexity" evidence="3">
    <location>
        <begin position="72"/>
        <end position="84"/>
    </location>
</feature>
<protein>
    <recommendedName>
        <fullName evidence="4">Anti-sigma K factor RskA C-terminal domain-containing protein</fullName>
    </recommendedName>
</protein>
<evidence type="ECO:0000256" key="1">
    <source>
        <dbReference type="ARBA" id="ARBA00023015"/>
    </source>
</evidence>
<evidence type="ECO:0000259" key="4">
    <source>
        <dbReference type="Pfam" id="PF10099"/>
    </source>
</evidence>
<dbReference type="Pfam" id="PF10099">
    <property type="entry name" value="RskA_C"/>
    <property type="match status" value="1"/>
</dbReference>
<keyword evidence="6" id="KW-1185">Reference proteome</keyword>
<comment type="caution">
    <text evidence="5">The sequence shown here is derived from an EMBL/GenBank/DDBJ whole genome shotgun (WGS) entry which is preliminary data.</text>
</comment>
<reference evidence="5 6" key="1">
    <citation type="journal article" date="2019" name="Int. J. Syst. Evol. Microbiol.">
        <title>The Global Catalogue of Microorganisms (GCM) 10K type strain sequencing project: providing services to taxonomists for standard genome sequencing and annotation.</title>
        <authorList>
            <consortium name="The Broad Institute Genomics Platform"/>
            <consortium name="The Broad Institute Genome Sequencing Center for Infectious Disease"/>
            <person name="Wu L."/>
            <person name="Ma J."/>
        </authorList>
    </citation>
    <scope>NUCLEOTIDE SEQUENCE [LARGE SCALE GENOMIC DNA]</scope>
    <source>
        <strain evidence="5 6">JCM 13813</strain>
    </source>
</reference>
<dbReference type="EMBL" id="BAAAMQ010000010">
    <property type="protein sequence ID" value="GAA2105051.1"/>
    <property type="molecule type" value="Genomic_DNA"/>
</dbReference>
<dbReference type="InterPro" id="IPR018764">
    <property type="entry name" value="RskA_C"/>
</dbReference>
<dbReference type="Proteomes" id="UP001501161">
    <property type="component" value="Unassembled WGS sequence"/>
</dbReference>
<feature type="region of interest" description="Disordered" evidence="3">
    <location>
        <begin position="227"/>
        <end position="247"/>
    </location>
</feature>
<evidence type="ECO:0000313" key="5">
    <source>
        <dbReference type="EMBL" id="GAA2105051.1"/>
    </source>
</evidence>
<dbReference type="Gene3D" id="1.10.10.1320">
    <property type="entry name" value="Anti-sigma factor, zinc-finger domain"/>
    <property type="match status" value="1"/>
</dbReference>
<evidence type="ECO:0000313" key="6">
    <source>
        <dbReference type="Proteomes" id="UP001501161"/>
    </source>
</evidence>
<keyword evidence="2" id="KW-0804">Transcription</keyword>
<name>A0ABN2X7Z3_9ACTN</name>
<feature type="domain" description="Anti-sigma K factor RskA C-terminal" evidence="4">
    <location>
        <begin position="102"/>
        <end position="238"/>
    </location>
</feature>
<dbReference type="InterPro" id="IPR041916">
    <property type="entry name" value="Anti_sigma_zinc_sf"/>
</dbReference>
<sequence length="247" mass="25141">MAHADIDDLAALVIEPADVPGPVRRHVGACERCSATVEALSTTRGALGADPLVAPPPELRARVMAEALGPSTAAATETGTGETPPGDPVPLASRHRGGVPLWLASAAAVTALVAGLGVGRMSVGEPEAAPVEPEPTGAVLAATPLTALGSDAPRGAVEAVNASDDVVTVSVRATELGDEPGYHEVWLINVDGERMVALGILARSDNGTFEVPRRLIEDGYRIVDISVEPDDGDPTHSGVSLARGELV</sequence>
<dbReference type="RefSeq" id="WP_231249104.1">
    <property type="nucleotide sequence ID" value="NZ_BAAAMQ010000010.1"/>
</dbReference>
<keyword evidence="1" id="KW-0805">Transcription regulation</keyword>
<feature type="region of interest" description="Disordered" evidence="3">
    <location>
        <begin position="71"/>
        <end position="92"/>
    </location>
</feature>
<gene>
    <name evidence="5" type="ORF">GCM10009726_17340</name>
</gene>
<accession>A0ABN2X7Z3</accession>
<organism evidence="5 6">
    <name type="scientific">Nocardioides furvisabuli</name>
    <dbReference type="NCBI Taxonomy" id="375542"/>
    <lineage>
        <taxon>Bacteria</taxon>
        <taxon>Bacillati</taxon>
        <taxon>Actinomycetota</taxon>
        <taxon>Actinomycetes</taxon>
        <taxon>Propionibacteriales</taxon>
        <taxon>Nocardioidaceae</taxon>
        <taxon>Nocardioides</taxon>
    </lineage>
</organism>